<dbReference type="AlphaFoldDB" id="F4H1U6"/>
<keyword evidence="1" id="KW-0472">Membrane</keyword>
<dbReference type="HOGENOM" id="CLU_1122979_0_0_11"/>
<organism evidence="2 3">
    <name type="scientific">Cellulomonas fimi (strain ATCC 484 / DSM 20113 / JCM 1341 / CCUG 24087 / LMG 16345 / NBRC 15513 / NCIMB 8980 / NCTC 7547 / NRS-133)</name>
    <dbReference type="NCBI Taxonomy" id="590998"/>
    <lineage>
        <taxon>Bacteria</taxon>
        <taxon>Bacillati</taxon>
        <taxon>Actinomycetota</taxon>
        <taxon>Actinomycetes</taxon>
        <taxon>Micrococcales</taxon>
        <taxon>Cellulomonadaceae</taxon>
        <taxon>Cellulomonas</taxon>
    </lineage>
</organism>
<keyword evidence="3" id="KW-1185">Reference proteome</keyword>
<accession>F4H1U6</accession>
<proteinExistence type="predicted"/>
<name>F4H1U6_CELFA</name>
<dbReference type="STRING" id="590998.Celf_3403"/>
<dbReference type="eggNOG" id="ENOG503371D">
    <property type="taxonomic scope" value="Bacteria"/>
</dbReference>
<sequence length="253" mass="26322">MTAATPAVPAKAGTGYLVGQVWPTARWLLRMHVYLAVWFWAIAVVVVTAATVITAVVGEPHNSILAFARQGAIWFPFSVFIIVSGTYFPVHVATGLTRRSLSLGATLAAAVTALLYGTVFVALLLVERAVFGALGWQWRFFDDMSAGAEAGTFVPASILTFLVAYLSGLLVGMAYLRGGGWVGTLTLPLTVGPILLVSGLFSADAGPVATESWFGGRALAVPVAVAAALAVAAVMAVAFDRLARDAAVPVRSA</sequence>
<evidence type="ECO:0000313" key="3">
    <source>
        <dbReference type="Proteomes" id="UP000008460"/>
    </source>
</evidence>
<keyword evidence="1" id="KW-1133">Transmembrane helix</keyword>
<feature type="transmembrane region" description="Helical" evidence="1">
    <location>
        <begin position="146"/>
        <end position="166"/>
    </location>
</feature>
<feature type="transmembrane region" description="Helical" evidence="1">
    <location>
        <begin position="33"/>
        <end position="57"/>
    </location>
</feature>
<evidence type="ECO:0000256" key="1">
    <source>
        <dbReference type="SAM" id="Phobius"/>
    </source>
</evidence>
<keyword evidence="1" id="KW-0812">Transmembrane</keyword>
<protein>
    <submittedName>
        <fullName evidence="2">Uncharacterized protein</fullName>
    </submittedName>
</protein>
<dbReference type="EMBL" id="CP002666">
    <property type="protein sequence ID" value="AEE47516.1"/>
    <property type="molecule type" value="Genomic_DNA"/>
</dbReference>
<evidence type="ECO:0000313" key="2">
    <source>
        <dbReference type="EMBL" id="AEE47516.1"/>
    </source>
</evidence>
<feature type="transmembrane region" description="Helical" evidence="1">
    <location>
        <begin position="219"/>
        <end position="239"/>
    </location>
</feature>
<feature type="transmembrane region" description="Helical" evidence="1">
    <location>
        <begin position="102"/>
        <end position="126"/>
    </location>
</feature>
<dbReference type="RefSeq" id="WP_013772540.1">
    <property type="nucleotide sequence ID" value="NC_015514.1"/>
</dbReference>
<feature type="transmembrane region" description="Helical" evidence="1">
    <location>
        <begin position="72"/>
        <end position="90"/>
    </location>
</feature>
<dbReference type="Proteomes" id="UP000008460">
    <property type="component" value="Chromosome"/>
</dbReference>
<reference evidence="2 3" key="1">
    <citation type="submission" date="2011-04" db="EMBL/GenBank/DDBJ databases">
        <title>Complete sequence of Cellulomonas fimi ATCC 484.</title>
        <authorList>
            <consortium name="US DOE Joint Genome Institute"/>
            <person name="Lucas S."/>
            <person name="Han J."/>
            <person name="Lapidus A."/>
            <person name="Cheng J.-F."/>
            <person name="Goodwin L."/>
            <person name="Pitluck S."/>
            <person name="Peters L."/>
            <person name="Chertkov O."/>
            <person name="Detter J.C."/>
            <person name="Han C."/>
            <person name="Tapia R."/>
            <person name="Land M."/>
            <person name="Hauser L."/>
            <person name="Kyrpides N."/>
            <person name="Ivanova N."/>
            <person name="Ovchinnikova G."/>
            <person name="Pagani I."/>
            <person name="Mead D."/>
            <person name="Brumm P."/>
            <person name="Woyke T."/>
        </authorList>
    </citation>
    <scope>NUCLEOTIDE SEQUENCE [LARGE SCALE GENOMIC DNA]</scope>
    <source>
        <strain evidence="3">ATCC 484 / DSM 20113 / JCM 1341 / NBRC 15513 / NCIMB 8980 / NCTC 7547</strain>
    </source>
</reference>
<feature type="transmembrane region" description="Helical" evidence="1">
    <location>
        <begin position="178"/>
        <end position="199"/>
    </location>
</feature>
<dbReference type="KEGG" id="cfi:Celf_3403"/>
<gene>
    <name evidence="2" type="ordered locus">Celf_3403</name>
</gene>